<dbReference type="InterPro" id="IPR001387">
    <property type="entry name" value="Cro/C1-type_HTH"/>
</dbReference>
<protein>
    <submittedName>
        <fullName evidence="3">Helix-turn-helix transcriptional regulator</fullName>
    </submittedName>
</protein>
<dbReference type="NCBIfam" id="NF041951">
    <property type="entry name" value="phage_RstR"/>
    <property type="match status" value="1"/>
</dbReference>
<dbReference type="CDD" id="cd00093">
    <property type="entry name" value="HTH_XRE"/>
    <property type="match status" value="1"/>
</dbReference>
<dbReference type="AlphaFoldDB" id="A0A540VC74"/>
<evidence type="ECO:0000313" key="4">
    <source>
        <dbReference type="Proteomes" id="UP000315400"/>
    </source>
</evidence>
<evidence type="ECO:0000259" key="2">
    <source>
        <dbReference type="PROSITE" id="PS50943"/>
    </source>
</evidence>
<dbReference type="Gene3D" id="1.10.260.40">
    <property type="entry name" value="lambda repressor-like DNA-binding domains"/>
    <property type="match status" value="1"/>
</dbReference>
<dbReference type="InterPro" id="IPR049639">
    <property type="entry name" value="RstR"/>
</dbReference>
<evidence type="ECO:0000313" key="3">
    <source>
        <dbReference type="EMBL" id="TQE94366.1"/>
    </source>
</evidence>
<evidence type="ECO:0000256" key="1">
    <source>
        <dbReference type="ARBA" id="ARBA00023125"/>
    </source>
</evidence>
<name>A0A540VC74_9GAMM</name>
<dbReference type="SMART" id="SM00530">
    <property type="entry name" value="HTH_XRE"/>
    <property type="match status" value="1"/>
</dbReference>
<dbReference type="SUPFAM" id="SSF47413">
    <property type="entry name" value="lambda repressor-like DNA-binding domains"/>
    <property type="match status" value="1"/>
</dbReference>
<dbReference type="PROSITE" id="PS50943">
    <property type="entry name" value="HTH_CROC1"/>
    <property type="match status" value="1"/>
</dbReference>
<feature type="domain" description="HTH cro/C1-type" evidence="2">
    <location>
        <begin position="15"/>
        <end position="69"/>
    </location>
</feature>
<dbReference type="Proteomes" id="UP000315400">
    <property type="component" value="Unassembled WGS sequence"/>
</dbReference>
<proteinExistence type="predicted"/>
<dbReference type="PANTHER" id="PTHR46558:SF4">
    <property type="entry name" value="DNA-BIDING PHAGE PROTEIN"/>
    <property type="match status" value="1"/>
</dbReference>
<dbReference type="EMBL" id="VIFK01000424">
    <property type="protein sequence ID" value="TQE94366.1"/>
    <property type="molecule type" value="Genomic_DNA"/>
</dbReference>
<dbReference type="InterPro" id="IPR010982">
    <property type="entry name" value="Lambda_DNA-bd_dom_sf"/>
</dbReference>
<keyword evidence="1" id="KW-0238">DNA-binding</keyword>
<organism evidence="3 4">
    <name type="scientific">Spiribacter salinus</name>
    <dbReference type="NCBI Taxonomy" id="1335746"/>
    <lineage>
        <taxon>Bacteria</taxon>
        <taxon>Pseudomonadati</taxon>
        <taxon>Pseudomonadota</taxon>
        <taxon>Gammaproteobacteria</taxon>
        <taxon>Chromatiales</taxon>
        <taxon>Ectothiorhodospiraceae</taxon>
        <taxon>Spiribacter</taxon>
    </lineage>
</organism>
<gene>
    <name evidence="3" type="ORF">FKY71_17665</name>
</gene>
<dbReference type="GO" id="GO:0003677">
    <property type="term" value="F:DNA binding"/>
    <property type="evidence" value="ECO:0007669"/>
    <property type="project" value="UniProtKB-KW"/>
</dbReference>
<accession>A0A540VC74</accession>
<sequence length="121" mass="13136">MPASAASLTNFARHMAELRKRRGWSQPALAEKVGTAANVIGRYERGEVTPSLDVARRIADALGSSLDYMTGENTAADPEREKAFADRCRVATALPATDQDRILDLLDTLIRDAKARSAYGT</sequence>
<comment type="caution">
    <text evidence="3">The sequence shown here is derived from an EMBL/GenBank/DDBJ whole genome shotgun (WGS) entry which is preliminary data.</text>
</comment>
<dbReference type="PANTHER" id="PTHR46558">
    <property type="entry name" value="TRACRIPTIONAL REGULATORY PROTEIN-RELATED-RELATED"/>
    <property type="match status" value="1"/>
</dbReference>
<dbReference type="Pfam" id="PF01381">
    <property type="entry name" value="HTH_3"/>
    <property type="match status" value="1"/>
</dbReference>
<reference evidence="3 4" key="1">
    <citation type="submission" date="2019-06" db="EMBL/GenBank/DDBJ databases">
        <title>Metagenome assembled Genome of Spiribacter salinus SL48-SHIP from the microbial mat of Salt Lake 48 (Novosibirsk region, Russia).</title>
        <authorList>
            <person name="Shipova A."/>
            <person name="Rozanov A.S."/>
            <person name="Bryanskaya A.V."/>
            <person name="Peltek S.E."/>
        </authorList>
    </citation>
    <scope>NUCLEOTIDE SEQUENCE [LARGE SCALE GENOMIC DNA]</scope>
    <source>
        <strain evidence="3">SL48-SHIP-2</strain>
    </source>
</reference>